<proteinExistence type="predicted"/>
<protein>
    <submittedName>
        <fullName evidence="3">Beta-lactamase family protein</fullName>
    </submittedName>
</protein>
<dbReference type="Proteomes" id="UP000505355">
    <property type="component" value="Chromosome"/>
</dbReference>
<evidence type="ECO:0000256" key="1">
    <source>
        <dbReference type="SAM" id="SignalP"/>
    </source>
</evidence>
<keyword evidence="1" id="KW-0732">Signal</keyword>
<evidence type="ECO:0000313" key="4">
    <source>
        <dbReference type="Proteomes" id="UP000505355"/>
    </source>
</evidence>
<dbReference type="InterPro" id="IPR050491">
    <property type="entry name" value="AmpC-like"/>
</dbReference>
<dbReference type="Gene3D" id="3.40.710.10">
    <property type="entry name" value="DD-peptidase/beta-lactamase superfamily"/>
    <property type="match status" value="1"/>
</dbReference>
<evidence type="ECO:0000259" key="2">
    <source>
        <dbReference type="Pfam" id="PF00144"/>
    </source>
</evidence>
<evidence type="ECO:0000313" key="3">
    <source>
        <dbReference type="EMBL" id="QKJ31028.1"/>
    </source>
</evidence>
<dbReference type="PANTHER" id="PTHR46825:SF9">
    <property type="entry name" value="BETA-LACTAMASE-RELATED DOMAIN-CONTAINING PROTEIN"/>
    <property type="match status" value="1"/>
</dbReference>
<reference evidence="3 4" key="1">
    <citation type="submission" date="2020-05" db="EMBL/GenBank/DDBJ databases">
        <title>Mucilaginibacter mali sp. nov.</title>
        <authorList>
            <person name="Kim H.S."/>
            <person name="Lee K.C."/>
            <person name="Suh M.K."/>
            <person name="Kim J.-S."/>
            <person name="Han K.-I."/>
            <person name="Eom M.K."/>
            <person name="Shin Y.K."/>
            <person name="Lee J.-S."/>
        </authorList>
    </citation>
    <scope>NUCLEOTIDE SEQUENCE [LARGE SCALE GENOMIC DNA]</scope>
    <source>
        <strain evidence="3 4">G2-14</strain>
    </source>
</reference>
<dbReference type="KEGG" id="mmab:HQ865_15115"/>
<organism evidence="3 4">
    <name type="scientific">Mucilaginibacter mali</name>
    <dbReference type="NCBI Taxonomy" id="2740462"/>
    <lineage>
        <taxon>Bacteria</taxon>
        <taxon>Pseudomonadati</taxon>
        <taxon>Bacteroidota</taxon>
        <taxon>Sphingobacteriia</taxon>
        <taxon>Sphingobacteriales</taxon>
        <taxon>Sphingobacteriaceae</taxon>
        <taxon>Mucilaginibacter</taxon>
    </lineage>
</organism>
<dbReference type="AlphaFoldDB" id="A0A7D4PUT8"/>
<dbReference type="SUPFAM" id="SSF56601">
    <property type="entry name" value="beta-lactamase/transpeptidase-like"/>
    <property type="match status" value="1"/>
</dbReference>
<name>A0A7D4PUT8_9SPHI</name>
<dbReference type="InterPro" id="IPR001466">
    <property type="entry name" value="Beta-lactam-related"/>
</dbReference>
<gene>
    <name evidence="3" type="ORF">HQ865_15115</name>
</gene>
<dbReference type="PANTHER" id="PTHR46825">
    <property type="entry name" value="D-ALANYL-D-ALANINE-CARBOXYPEPTIDASE/ENDOPEPTIDASE AMPH"/>
    <property type="match status" value="1"/>
</dbReference>
<dbReference type="RefSeq" id="WP_173415695.1">
    <property type="nucleotide sequence ID" value="NZ_CP054139.1"/>
</dbReference>
<feature type="chain" id="PRO_5028894420" evidence="1">
    <location>
        <begin position="23"/>
        <end position="529"/>
    </location>
</feature>
<feature type="signal peptide" evidence="1">
    <location>
        <begin position="1"/>
        <end position="22"/>
    </location>
</feature>
<dbReference type="InterPro" id="IPR012338">
    <property type="entry name" value="Beta-lactam/transpept-like"/>
</dbReference>
<sequence>MKFRKIPLLCISLLLLVGGAYAQSFNTAKMDSLLDAVNANNKGMGSLAITHNGKIVYRHAIGYAAYPEKIQATPETKYRIGSISKMFTTCLIFQLVEEGKLTLDTKLAAFYPQLPNASKITIGMMLQHRSGLHNFTNDAAYLSYMTQPKTHDEMLAIIAKQTSDFEPDSKADYSNTNFVLLGYIAEKITKTPYPELVKKRVVDKIGLKDTYYGGKINTADHEAHSYKAGAPWISETQTDMSIPGGAGAMVSTATDLDHFIEALFAGKIINKEHVAMMQTIKEGFGMGMFRYPVIGKTGFGHTGGIDGFGSQVIYFPADEMAICYIHNADAGAGAEIIQGAIGIYFNKPYAIPNFKTANIKSEDLDKFLGEYASPGFPLVIAVSKNGNTLTAQATGQGAFPLTAISSTVFEFTAANIVMEFDATKKQMTLKQSGHTTLFTKKEADIKLSSTDLDKYLGVYASPGVPLKITVTKDNTTLMLQATGQGSFPVTPIGVNLFEFTKAGIIAEFDPAKKQLVLKQAGRNTIFTKE</sequence>
<accession>A0A7D4PUT8</accession>
<keyword evidence="4" id="KW-1185">Reference proteome</keyword>
<feature type="domain" description="Beta-lactamase-related" evidence="2">
    <location>
        <begin position="46"/>
        <end position="331"/>
    </location>
</feature>
<dbReference type="EMBL" id="CP054139">
    <property type="protein sequence ID" value="QKJ31028.1"/>
    <property type="molecule type" value="Genomic_DNA"/>
</dbReference>
<dbReference type="Pfam" id="PF00144">
    <property type="entry name" value="Beta-lactamase"/>
    <property type="match status" value="1"/>
</dbReference>